<keyword evidence="2" id="KW-1133">Transmembrane helix</keyword>
<sequence length="89" mass="10204">MIFYTILNLINIIIQVYTWLIIANALMSWLPGAYQSKLGQLITRLVRPFLDIFRFIPTFGGIDFSPLVAIIVLEMAQYGLIAVFRLLIN</sequence>
<dbReference type="RefSeq" id="WP_230096401.1">
    <property type="nucleotide sequence ID" value="NZ_CAKKNS010000002.1"/>
</dbReference>
<evidence type="ECO:0000313" key="3">
    <source>
        <dbReference type="EMBL" id="CAH0416332.1"/>
    </source>
</evidence>
<protein>
    <recommendedName>
        <fullName evidence="5">YggT family protein</fullName>
    </recommendedName>
</protein>
<dbReference type="EMBL" id="CAKKNS010000002">
    <property type="protein sequence ID" value="CAH0416332.1"/>
    <property type="molecule type" value="Genomic_DNA"/>
</dbReference>
<dbReference type="Pfam" id="PF02325">
    <property type="entry name" value="CCB3_YggT"/>
    <property type="match status" value="1"/>
</dbReference>
<accession>A0ABM8Z697</accession>
<dbReference type="PANTHER" id="PTHR33219:SF14">
    <property type="entry name" value="PROTEIN COFACTOR ASSEMBLY OF COMPLEX C SUBUNIT B CCB3, CHLOROPLASTIC-RELATED"/>
    <property type="match status" value="1"/>
</dbReference>
<feature type="transmembrane region" description="Helical" evidence="2">
    <location>
        <begin position="12"/>
        <end position="30"/>
    </location>
</feature>
<evidence type="ECO:0000313" key="4">
    <source>
        <dbReference type="Proteomes" id="UP000789707"/>
    </source>
</evidence>
<proteinExistence type="inferred from homology"/>
<organism evidence="3 4">
    <name type="scientific">Periweissella fabaria</name>
    <dbReference type="NCBI Taxonomy" id="546157"/>
    <lineage>
        <taxon>Bacteria</taxon>
        <taxon>Bacillati</taxon>
        <taxon>Bacillota</taxon>
        <taxon>Bacilli</taxon>
        <taxon>Lactobacillales</taxon>
        <taxon>Lactobacillaceae</taxon>
        <taxon>Periweissella</taxon>
    </lineage>
</organism>
<comment type="caution">
    <text evidence="3">The sequence shown here is derived from an EMBL/GenBank/DDBJ whole genome shotgun (WGS) entry which is preliminary data.</text>
</comment>
<evidence type="ECO:0000256" key="2">
    <source>
        <dbReference type="SAM" id="Phobius"/>
    </source>
</evidence>
<feature type="transmembrane region" description="Helical" evidence="2">
    <location>
        <begin position="67"/>
        <end position="88"/>
    </location>
</feature>
<dbReference type="PANTHER" id="PTHR33219">
    <property type="entry name" value="YLMG HOMOLOG PROTEIN 2, CHLOROPLASTIC"/>
    <property type="match status" value="1"/>
</dbReference>
<keyword evidence="2" id="KW-0812">Transmembrane</keyword>
<dbReference type="InterPro" id="IPR003425">
    <property type="entry name" value="CCB3/YggT"/>
</dbReference>
<name>A0ABM8Z697_9LACO</name>
<keyword evidence="2" id="KW-0472">Membrane</keyword>
<reference evidence="3 4" key="1">
    <citation type="submission" date="2021-11" db="EMBL/GenBank/DDBJ databases">
        <authorList>
            <person name="Depoorter E."/>
        </authorList>
    </citation>
    <scope>NUCLEOTIDE SEQUENCE [LARGE SCALE GENOMIC DNA]</scope>
    <source>
        <strain evidence="3 4">LMG 24289</strain>
    </source>
</reference>
<evidence type="ECO:0000256" key="1">
    <source>
        <dbReference type="ARBA" id="ARBA00010894"/>
    </source>
</evidence>
<gene>
    <name evidence="3" type="ORF">WFA24289_00634</name>
</gene>
<evidence type="ECO:0008006" key="5">
    <source>
        <dbReference type="Google" id="ProtNLM"/>
    </source>
</evidence>
<comment type="similarity">
    <text evidence="1">Belongs to the YggT family.</text>
</comment>
<dbReference type="Proteomes" id="UP000789707">
    <property type="component" value="Unassembled WGS sequence"/>
</dbReference>
<keyword evidence="4" id="KW-1185">Reference proteome</keyword>